<organism evidence="1 2">
    <name type="scientific">Basidiobolus meristosporus CBS 931.73</name>
    <dbReference type="NCBI Taxonomy" id="1314790"/>
    <lineage>
        <taxon>Eukaryota</taxon>
        <taxon>Fungi</taxon>
        <taxon>Fungi incertae sedis</taxon>
        <taxon>Zoopagomycota</taxon>
        <taxon>Entomophthoromycotina</taxon>
        <taxon>Basidiobolomycetes</taxon>
        <taxon>Basidiobolales</taxon>
        <taxon>Basidiobolaceae</taxon>
        <taxon>Basidiobolus</taxon>
    </lineage>
</organism>
<sequence length="165" mass="18009">MALTRTQAQPTHYDSIQFDASMNICTWLGPFASQAGLLRIPATPLVVSSVSVVSSTFADDEKSTTSALTFKSKQQSSRHSLSSKSGLARQTTRLATVNNSATTDAKSTRLASFLNLVLYGDHLVVTHKGTTNSKVRYRFKVESKASSAVVVKKLKRSWQPALLRM</sequence>
<keyword evidence="2" id="KW-1185">Reference proteome</keyword>
<evidence type="ECO:0000313" key="2">
    <source>
        <dbReference type="Proteomes" id="UP000193498"/>
    </source>
</evidence>
<reference evidence="1 2" key="1">
    <citation type="submission" date="2016-07" db="EMBL/GenBank/DDBJ databases">
        <title>Pervasive Adenine N6-methylation of Active Genes in Fungi.</title>
        <authorList>
            <consortium name="DOE Joint Genome Institute"/>
            <person name="Mondo S.J."/>
            <person name="Dannebaum R.O."/>
            <person name="Kuo R.C."/>
            <person name="Labutti K."/>
            <person name="Haridas S."/>
            <person name="Kuo A."/>
            <person name="Salamov A."/>
            <person name="Ahrendt S.R."/>
            <person name="Lipzen A."/>
            <person name="Sullivan W."/>
            <person name="Andreopoulos W.B."/>
            <person name="Clum A."/>
            <person name="Lindquist E."/>
            <person name="Daum C."/>
            <person name="Ramamoorthy G.K."/>
            <person name="Gryganskyi A."/>
            <person name="Culley D."/>
            <person name="Magnuson J.K."/>
            <person name="James T.Y."/>
            <person name="O'Malley M.A."/>
            <person name="Stajich J.E."/>
            <person name="Spatafora J.W."/>
            <person name="Visel A."/>
            <person name="Grigoriev I.V."/>
        </authorList>
    </citation>
    <scope>NUCLEOTIDE SEQUENCE [LARGE SCALE GENOMIC DNA]</scope>
    <source>
        <strain evidence="1 2">CBS 931.73</strain>
    </source>
</reference>
<comment type="caution">
    <text evidence="1">The sequence shown here is derived from an EMBL/GenBank/DDBJ whole genome shotgun (WGS) entry which is preliminary data.</text>
</comment>
<gene>
    <name evidence="1" type="ORF">K493DRAFT_304404</name>
</gene>
<proteinExistence type="predicted"/>
<evidence type="ECO:0000313" key="1">
    <source>
        <dbReference type="EMBL" id="ORX91051.1"/>
    </source>
</evidence>
<protein>
    <submittedName>
        <fullName evidence="1">Uncharacterized protein</fullName>
    </submittedName>
</protein>
<dbReference type="AlphaFoldDB" id="A0A1Y1XZ88"/>
<dbReference type="EMBL" id="MCFE01000346">
    <property type="protein sequence ID" value="ORX91051.1"/>
    <property type="molecule type" value="Genomic_DNA"/>
</dbReference>
<accession>A0A1Y1XZ88</accession>
<dbReference type="InParanoid" id="A0A1Y1XZ88"/>
<dbReference type="Proteomes" id="UP000193498">
    <property type="component" value="Unassembled WGS sequence"/>
</dbReference>
<name>A0A1Y1XZ88_9FUNG</name>